<keyword evidence="2" id="KW-1185">Reference proteome</keyword>
<dbReference type="AlphaFoldDB" id="A0A9Q3F6R4"/>
<gene>
    <name evidence="1" type="ORF">O181_071455</name>
</gene>
<proteinExistence type="predicted"/>
<comment type="caution">
    <text evidence="1">The sequence shown here is derived from an EMBL/GenBank/DDBJ whole genome shotgun (WGS) entry which is preliminary data.</text>
</comment>
<reference evidence="1" key="1">
    <citation type="submission" date="2021-03" db="EMBL/GenBank/DDBJ databases">
        <title>Draft genome sequence of rust myrtle Austropuccinia psidii MF-1, a brazilian biotype.</title>
        <authorList>
            <person name="Quecine M.C."/>
            <person name="Pachon D.M.R."/>
            <person name="Bonatelli M.L."/>
            <person name="Correr F.H."/>
            <person name="Franceschini L.M."/>
            <person name="Leite T.F."/>
            <person name="Margarido G.R.A."/>
            <person name="Almeida C.A."/>
            <person name="Ferrarezi J.A."/>
            <person name="Labate C.A."/>
        </authorList>
    </citation>
    <scope>NUCLEOTIDE SEQUENCE</scope>
    <source>
        <strain evidence="1">MF-1</strain>
    </source>
</reference>
<dbReference type="EMBL" id="AVOT02037100">
    <property type="protein sequence ID" value="MBW0531740.1"/>
    <property type="molecule type" value="Genomic_DNA"/>
</dbReference>
<dbReference type="Proteomes" id="UP000765509">
    <property type="component" value="Unassembled WGS sequence"/>
</dbReference>
<organism evidence="1 2">
    <name type="scientific">Austropuccinia psidii MF-1</name>
    <dbReference type="NCBI Taxonomy" id="1389203"/>
    <lineage>
        <taxon>Eukaryota</taxon>
        <taxon>Fungi</taxon>
        <taxon>Dikarya</taxon>
        <taxon>Basidiomycota</taxon>
        <taxon>Pucciniomycotina</taxon>
        <taxon>Pucciniomycetes</taxon>
        <taxon>Pucciniales</taxon>
        <taxon>Sphaerophragmiaceae</taxon>
        <taxon>Austropuccinia</taxon>
    </lineage>
</organism>
<evidence type="ECO:0000313" key="2">
    <source>
        <dbReference type="Proteomes" id="UP000765509"/>
    </source>
</evidence>
<protein>
    <submittedName>
        <fullName evidence="1">Uncharacterized protein</fullName>
    </submittedName>
</protein>
<evidence type="ECO:0000313" key="1">
    <source>
        <dbReference type="EMBL" id="MBW0531740.1"/>
    </source>
</evidence>
<name>A0A9Q3F6R4_9BASI</name>
<sequence>MGPHCPPISALTTPYTSTHPLLNMLMLPRCPQDMPPTPPSMLPSILKLLQCLQDDTTIPPAHLLPHHSSRFCTHTSYSPHTILTLPRNPQDMPPTLPLTPLTILMLM</sequence>
<accession>A0A9Q3F6R4</accession>